<feature type="transmembrane region" description="Helical" evidence="8">
    <location>
        <begin position="428"/>
        <end position="446"/>
    </location>
</feature>
<dbReference type="PRINTS" id="PR01035">
    <property type="entry name" value="TCRTETA"/>
</dbReference>
<evidence type="ECO:0000256" key="4">
    <source>
        <dbReference type="ARBA" id="ARBA00022989"/>
    </source>
</evidence>
<keyword evidence="5 8" id="KW-0472">Membrane</keyword>
<dbReference type="GO" id="GO:0022857">
    <property type="term" value="F:transmembrane transporter activity"/>
    <property type="evidence" value="ECO:0007669"/>
    <property type="project" value="InterPro"/>
</dbReference>
<feature type="transmembrane region" description="Helical" evidence="8">
    <location>
        <begin position="364"/>
        <end position="386"/>
    </location>
</feature>
<keyword evidence="2" id="KW-1003">Cell membrane</keyword>
<protein>
    <recommendedName>
        <fullName evidence="6">Organic cation transporter-like protein 2</fullName>
    </recommendedName>
</protein>
<gene>
    <name evidence="11 12" type="primary">LOC106169834</name>
</gene>
<comment type="function">
    <text evidence="7">May act as a transporter of organic cations based on a proton efflux antiport mechanism. May play a role in the transport of chloroquine and quinidine-related compounds in kidney. Plays a role in the regulation of lipid metabolism.</text>
</comment>
<evidence type="ECO:0000256" key="2">
    <source>
        <dbReference type="ARBA" id="ARBA00022475"/>
    </source>
</evidence>
<feature type="transmembrane region" description="Helical" evidence="8">
    <location>
        <begin position="103"/>
        <end position="121"/>
    </location>
</feature>
<dbReference type="KEGG" id="lak:106169834"/>
<dbReference type="GO" id="GO:0005635">
    <property type="term" value="C:nuclear envelope"/>
    <property type="evidence" value="ECO:0007669"/>
    <property type="project" value="TreeGrafter"/>
</dbReference>
<keyword evidence="3 8" id="KW-0812">Transmembrane</keyword>
<dbReference type="InterPro" id="IPR011701">
    <property type="entry name" value="MFS"/>
</dbReference>
<evidence type="ECO:0000256" key="7">
    <source>
        <dbReference type="ARBA" id="ARBA00093348"/>
    </source>
</evidence>
<evidence type="ECO:0000256" key="6">
    <source>
        <dbReference type="ARBA" id="ARBA00078639"/>
    </source>
</evidence>
<evidence type="ECO:0000256" key="3">
    <source>
        <dbReference type="ARBA" id="ARBA00022692"/>
    </source>
</evidence>
<dbReference type="RefSeq" id="XP_013404915.1">
    <property type="nucleotide sequence ID" value="XM_013549461.1"/>
</dbReference>
<name>A0A1S3J3S4_LINAN</name>
<dbReference type="SUPFAM" id="SSF103473">
    <property type="entry name" value="MFS general substrate transporter"/>
    <property type="match status" value="1"/>
</dbReference>
<dbReference type="Pfam" id="PF07690">
    <property type="entry name" value="MFS_1"/>
    <property type="match status" value="1"/>
</dbReference>
<reference evidence="11 12" key="1">
    <citation type="submission" date="2025-04" db="UniProtKB">
        <authorList>
            <consortium name="RefSeq"/>
        </authorList>
    </citation>
    <scope>IDENTIFICATION</scope>
    <source>
        <tissue evidence="11 12">Gonads</tissue>
    </source>
</reference>
<dbReference type="GeneID" id="106169834"/>
<comment type="subcellular location">
    <subcellularLocation>
        <location evidence="1">Apical cell membrane</location>
        <topology evidence="1">Multi-pass membrane protein</topology>
    </subcellularLocation>
</comment>
<dbReference type="InterPro" id="IPR001958">
    <property type="entry name" value="Tet-R_TetA/multi-R_MdtG-like"/>
</dbReference>
<dbReference type="FunFam" id="1.20.1250.20:FF:000297">
    <property type="entry name" value="Solute carrier family 22 member 18"/>
    <property type="match status" value="1"/>
</dbReference>
<dbReference type="RefSeq" id="XP_013404913.1">
    <property type="nucleotide sequence ID" value="XM_013549459.1"/>
</dbReference>
<dbReference type="GO" id="GO:0016324">
    <property type="term" value="C:apical plasma membrane"/>
    <property type="evidence" value="ECO:0007669"/>
    <property type="project" value="UniProtKB-SubCell"/>
</dbReference>
<dbReference type="InterPro" id="IPR036259">
    <property type="entry name" value="MFS_trans_sf"/>
</dbReference>
<evidence type="ECO:0000313" key="11">
    <source>
        <dbReference type="RefSeq" id="XP_013404913.1"/>
    </source>
</evidence>
<evidence type="ECO:0000256" key="1">
    <source>
        <dbReference type="ARBA" id="ARBA00004424"/>
    </source>
</evidence>
<feature type="transmembrane region" description="Helical" evidence="8">
    <location>
        <begin position="133"/>
        <end position="157"/>
    </location>
</feature>
<evidence type="ECO:0000259" key="9">
    <source>
        <dbReference type="PROSITE" id="PS50850"/>
    </source>
</evidence>
<keyword evidence="10" id="KW-1185">Reference proteome</keyword>
<sequence length="450" mass="49134">MSKRPTMTAHHDQSLRAMDLTEDTTELYEELYQGPDDTNYQHDPKEEKNALAPFMINLFGRSVNYVVLAVHANIVLYSIFFWIQQGTMPYLIKKFEVDPAVFGYLQTTFAIVQLCGGPLFGRYGDLYGGQAALVLAFSSAALSYLILGMSFTVPMLFLSRLPSVFMHAMQGGQMVVTDMSEEKQRSDALGKLGLSYGIGFIVGPLVGGVLTKAFGEQFAAFVAASGSILSIVIVKMSIPKHTKLYHTEVHKEESTTAVFNMKKIGTLLQTPGTGLLLAVKTFTGIPIGIFQSMFPIVAVTLFKLEPEQNGYLMAYTGVLVMLIQGFGLGIVGKKFNDNSLIKLATFIMIWAYLALSYVTSVWQFAVVAIPLCFGLTTQNIVISSALTKRVPHADTGAILGVNMAMNSLIRTVSPTIGGIMLHQYGFPSFGYLGFVVCGIMSIGLFTKLKS</sequence>
<dbReference type="PROSITE" id="PS50850">
    <property type="entry name" value="MFS"/>
    <property type="match status" value="1"/>
</dbReference>
<evidence type="ECO:0000313" key="12">
    <source>
        <dbReference type="RefSeq" id="XP_013404915.1"/>
    </source>
</evidence>
<accession>A0A1S3J3S4</accession>
<organism evidence="10 11">
    <name type="scientific">Lingula anatina</name>
    <name type="common">Brachiopod</name>
    <name type="synonym">Lingula unguis</name>
    <dbReference type="NCBI Taxonomy" id="7574"/>
    <lineage>
        <taxon>Eukaryota</taxon>
        <taxon>Metazoa</taxon>
        <taxon>Spiralia</taxon>
        <taxon>Lophotrochozoa</taxon>
        <taxon>Brachiopoda</taxon>
        <taxon>Linguliformea</taxon>
        <taxon>Lingulata</taxon>
        <taxon>Lingulida</taxon>
        <taxon>Linguloidea</taxon>
        <taxon>Lingulidae</taxon>
        <taxon>Lingula</taxon>
    </lineage>
</organism>
<dbReference type="AlphaFoldDB" id="A0A1S3J3S4"/>
<dbReference type="Proteomes" id="UP000085678">
    <property type="component" value="Unplaced"/>
</dbReference>
<feature type="transmembrane region" description="Helical" evidence="8">
    <location>
        <begin position="63"/>
        <end position="83"/>
    </location>
</feature>
<dbReference type="OrthoDB" id="440553at2759"/>
<dbReference type="CDD" id="cd17331">
    <property type="entry name" value="MFS_SLC22A18"/>
    <property type="match status" value="1"/>
</dbReference>
<evidence type="ECO:0000256" key="5">
    <source>
        <dbReference type="ARBA" id="ARBA00023136"/>
    </source>
</evidence>
<proteinExistence type="predicted"/>
<dbReference type="PANTHER" id="PTHR24002">
    <property type="entry name" value="SOLUTE CARRIER FAMILY 22 MEMBER 18"/>
    <property type="match status" value="1"/>
</dbReference>
<feature type="transmembrane region" description="Helical" evidence="8">
    <location>
        <begin position="398"/>
        <end position="422"/>
    </location>
</feature>
<dbReference type="InterPro" id="IPR020846">
    <property type="entry name" value="MFS_dom"/>
</dbReference>
<feature type="transmembrane region" description="Helical" evidence="8">
    <location>
        <begin position="218"/>
        <end position="238"/>
    </location>
</feature>
<feature type="domain" description="Major facilitator superfamily (MFS) profile" evidence="9">
    <location>
        <begin position="57"/>
        <end position="450"/>
    </location>
</feature>
<evidence type="ECO:0000256" key="8">
    <source>
        <dbReference type="SAM" id="Phobius"/>
    </source>
</evidence>
<feature type="transmembrane region" description="Helical" evidence="8">
    <location>
        <begin position="339"/>
        <end position="358"/>
    </location>
</feature>
<dbReference type="Gene3D" id="1.20.1250.20">
    <property type="entry name" value="MFS general substrate transporter like domains"/>
    <property type="match status" value="1"/>
</dbReference>
<feature type="transmembrane region" description="Helical" evidence="8">
    <location>
        <begin position="312"/>
        <end position="332"/>
    </location>
</feature>
<keyword evidence="4 8" id="KW-1133">Transmembrane helix</keyword>
<evidence type="ECO:0000313" key="10">
    <source>
        <dbReference type="Proteomes" id="UP000085678"/>
    </source>
</evidence>
<dbReference type="PANTHER" id="PTHR24002:SF3">
    <property type="entry name" value="SOLUTE CARRIER FAMILY 22 MEMBER 18"/>
    <property type="match status" value="1"/>
</dbReference>